<dbReference type="Proteomes" id="UP000236291">
    <property type="component" value="Unassembled WGS sequence"/>
</dbReference>
<dbReference type="PANTHER" id="PTHR47287">
    <property type="entry name" value="C2H2 AND C2HC ZINC FINGERS SUPERFAMILY PROTEIN"/>
    <property type="match status" value="1"/>
</dbReference>
<dbReference type="GO" id="GO:0009788">
    <property type="term" value="P:negative regulation of abscisic acid-activated signaling pathway"/>
    <property type="evidence" value="ECO:0007669"/>
    <property type="project" value="InterPro"/>
</dbReference>
<dbReference type="InterPro" id="IPR013087">
    <property type="entry name" value="Znf_C2H2_type"/>
</dbReference>
<keyword evidence="3 6" id="KW-0863">Zinc-finger</keyword>
<evidence type="ECO:0000256" key="7">
    <source>
        <dbReference type="SAM" id="MobiDB-lite"/>
    </source>
</evidence>
<comment type="caution">
    <text evidence="9">The sequence shown here is derived from an EMBL/GenBank/DDBJ whole genome shotgun (WGS) entry which is preliminary data.</text>
</comment>
<keyword evidence="4" id="KW-0862">Zinc</keyword>
<dbReference type="InterPro" id="IPR044246">
    <property type="entry name" value="ZFP3-like"/>
</dbReference>
<dbReference type="EMBL" id="ASHM01000202">
    <property type="protein sequence ID" value="PNY04151.1"/>
    <property type="molecule type" value="Genomic_DNA"/>
</dbReference>
<evidence type="ECO:0000256" key="3">
    <source>
        <dbReference type="ARBA" id="ARBA00022771"/>
    </source>
</evidence>
<reference evidence="9 10" key="1">
    <citation type="journal article" date="2014" name="Am. J. Bot.">
        <title>Genome assembly and annotation for red clover (Trifolium pratense; Fabaceae).</title>
        <authorList>
            <person name="Istvanek J."/>
            <person name="Jaros M."/>
            <person name="Krenek A."/>
            <person name="Repkova J."/>
        </authorList>
    </citation>
    <scope>NUCLEOTIDE SEQUENCE [LARGE SCALE GENOMIC DNA]</scope>
    <source>
        <strain evidence="10">cv. Tatra</strain>
        <tissue evidence="9">Young leaves</tissue>
    </source>
</reference>
<name>A0A2K3NM78_TRIPR</name>
<feature type="compositionally biased region" description="Polar residues" evidence="7">
    <location>
        <begin position="19"/>
        <end position="34"/>
    </location>
</feature>
<evidence type="ECO:0000313" key="9">
    <source>
        <dbReference type="EMBL" id="PNY04151.1"/>
    </source>
</evidence>
<reference evidence="9 10" key="2">
    <citation type="journal article" date="2017" name="Front. Plant Sci.">
        <title>Gene Classification and Mining of Molecular Markers Useful in Red Clover (Trifolium pratense) Breeding.</title>
        <authorList>
            <person name="Istvanek J."/>
            <person name="Dluhosova J."/>
            <person name="Dluhos P."/>
            <person name="Patkova L."/>
            <person name="Nedelnik J."/>
            <person name="Repkova J."/>
        </authorList>
    </citation>
    <scope>NUCLEOTIDE SEQUENCE [LARGE SCALE GENOMIC DNA]</scope>
    <source>
        <strain evidence="10">cv. Tatra</strain>
        <tissue evidence="9">Young leaves</tissue>
    </source>
</reference>
<keyword evidence="5" id="KW-0539">Nucleus</keyword>
<feature type="region of interest" description="Disordered" evidence="7">
    <location>
        <begin position="200"/>
        <end position="224"/>
    </location>
</feature>
<dbReference type="GO" id="GO:0008270">
    <property type="term" value="F:zinc ion binding"/>
    <property type="evidence" value="ECO:0007669"/>
    <property type="project" value="UniProtKB-KW"/>
</dbReference>
<dbReference type="PROSITE" id="PS00028">
    <property type="entry name" value="ZINC_FINGER_C2H2_1"/>
    <property type="match status" value="1"/>
</dbReference>
<dbReference type="SUPFAM" id="SSF57667">
    <property type="entry name" value="beta-beta-alpha zinc fingers"/>
    <property type="match status" value="1"/>
</dbReference>
<evidence type="ECO:0000256" key="5">
    <source>
        <dbReference type="ARBA" id="ARBA00023242"/>
    </source>
</evidence>
<dbReference type="GO" id="GO:0005634">
    <property type="term" value="C:nucleus"/>
    <property type="evidence" value="ECO:0007669"/>
    <property type="project" value="UniProtKB-SubCell"/>
</dbReference>
<dbReference type="AlphaFoldDB" id="A0A2K3NM78"/>
<dbReference type="FunFam" id="3.30.160.60:FF:001366">
    <property type="entry name" value="Zinc finger protein 2"/>
    <property type="match status" value="1"/>
</dbReference>
<proteinExistence type="predicted"/>
<dbReference type="PROSITE" id="PS50157">
    <property type="entry name" value="ZINC_FINGER_C2H2_2"/>
    <property type="match status" value="1"/>
</dbReference>
<dbReference type="PANTHER" id="PTHR47287:SF18">
    <property type="entry name" value="TRANSCRIPTION FACTOR C2H2 FAMILY"/>
    <property type="match status" value="1"/>
</dbReference>
<evidence type="ECO:0000256" key="1">
    <source>
        <dbReference type="ARBA" id="ARBA00004123"/>
    </source>
</evidence>
<dbReference type="Gene3D" id="3.30.160.60">
    <property type="entry name" value="Classic Zinc Finger"/>
    <property type="match status" value="1"/>
</dbReference>
<evidence type="ECO:0000256" key="4">
    <source>
        <dbReference type="ARBA" id="ARBA00022833"/>
    </source>
</evidence>
<comment type="subcellular location">
    <subcellularLocation>
        <location evidence="1">Nucleus</location>
    </subcellularLocation>
</comment>
<gene>
    <name evidence="9" type="ORF">L195_g000565</name>
</gene>
<evidence type="ECO:0000256" key="6">
    <source>
        <dbReference type="PROSITE-ProRule" id="PRU00042"/>
    </source>
</evidence>
<evidence type="ECO:0000259" key="8">
    <source>
        <dbReference type="PROSITE" id="PS50157"/>
    </source>
</evidence>
<evidence type="ECO:0000256" key="2">
    <source>
        <dbReference type="ARBA" id="ARBA00022723"/>
    </source>
</evidence>
<keyword evidence="2" id="KW-0479">Metal-binding</keyword>
<accession>A0A2K3NM78</accession>
<feature type="region of interest" description="Disordered" evidence="7">
    <location>
        <begin position="15"/>
        <end position="34"/>
    </location>
</feature>
<feature type="domain" description="C2H2-type" evidence="8">
    <location>
        <begin position="82"/>
        <end position="109"/>
    </location>
</feature>
<evidence type="ECO:0000313" key="10">
    <source>
        <dbReference type="Proteomes" id="UP000236291"/>
    </source>
</evidence>
<sequence length="255" mass="28397">MRPIFDLEVEATEEYESDVASNTSPNSSILTNPKLNPHSDPISLDLSLNFNINNDLVARDSAGISISSTSEGSNEPIIPRVFSCNYCRRKFYSSQALGGHQNAHKRERTLAKRAMRMGLFAERYTSLASLPLNGNSFRSLGIKTHSSLHHGFSPPTIRPVQEIKSNVRFKQGCIGHPILLEDDETELFWQGSFHQVTEGGRVGSTHRTLSNHTSDFDPRESNTRQSSNLCFTEVNVKPLVDNIDLNSAPELTLKL</sequence>
<protein>
    <submittedName>
        <fullName evidence="9">Zinc finger protein 4-like</fullName>
    </submittedName>
</protein>
<dbReference type="STRING" id="57577.A0A2K3NM78"/>
<organism evidence="9 10">
    <name type="scientific">Trifolium pratense</name>
    <name type="common">Red clover</name>
    <dbReference type="NCBI Taxonomy" id="57577"/>
    <lineage>
        <taxon>Eukaryota</taxon>
        <taxon>Viridiplantae</taxon>
        <taxon>Streptophyta</taxon>
        <taxon>Embryophyta</taxon>
        <taxon>Tracheophyta</taxon>
        <taxon>Spermatophyta</taxon>
        <taxon>Magnoliopsida</taxon>
        <taxon>eudicotyledons</taxon>
        <taxon>Gunneridae</taxon>
        <taxon>Pentapetalae</taxon>
        <taxon>rosids</taxon>
        <taxon>fabids</taxon>
        <taxon>Fabales</taxon>
        <taxon>Fabaceae</taxon>
        <taxon>Papilionoideae</taxon>
        <taxon>50 kb inversion clade</taxon>
        <taxon>NPAAA clade</taxon>
        <taxon>Hologalegina</taxon>
        <taxon>IRL clade</taxon>
        <taxon>Trifolieae</taxon>
        <taxon>Trifolium</taxon>
    </lineage>
</organism>
<dbReference type="InterPro" id="IPR036236">
    <property type="entry name" value="Znf_C2H2_sf"/>
</dbReference>